<feature type="transmembrane region" description="Helical" evidence="1">
    <location>
        <begin position="113"/>
        <end position="131"/>
    </location>
</feature>
<evidence type="ECO:0000313" key="2">
    <source>
        <dbReference type="EMBL" id="WDZ85859.1"/>
    </source>
</evidence>
<evidence type="ECO:0000256" key="1">
    <source>
        <dbReference type="SAM" id="Phobius"/>
    </source>
</evidence>
<proteinExistence type="predicted"/>
<protein>
    <recommendedName>
        <fullName evidence="4">ABC-2 type transport system permease protein</fullName>
    </recommendedName>
</protein>
<keyword evidence="1" id="KW-0472">Membrane</keyword>
<organism evidence="2 3">
    <name type="scientific">Micromonospora cathayae</name>
    <dbReference type="NCBI Taxonomy" id="3028804"/>
    <lineage>
        <taxon>Bacteria</taxon>
        <taxon>Bacillati</taxon>
        <taxon>Actinomycetota</taxon>
        <taxon>Actinomycetes</taxon>
        <taxon>Micromonosporales</taxon>
        <taxon>Micromonosporaceae</taxon>
        <taxon>Micromonospora</taxon>
    </lineage>
</organism>
<name>A0ABY7ZVC0_9ACTN</name>
<keyword evidence="1" id="KW-1133">Transmembrane helix</keyword>
<evidence type="ECO:0008006" key="4">
    <source>
        <dbReference type="Google" id="ProtNLM"/>
    </source>
</evidence>
<sequence>MFAVIRSDLHRTATIRSSRIFLLAFVVLGLLIGWVNADSWGLVAGMAAFGLAAMIVAQHHQHRTAVLLHLAVPRRMSVLAGQLIAAAVVTTALVAASGLTLLAGGEADRYRNLLTVVPLMAVFGAAGVTVVRRSTWFFFGCAGWFVFVEGLVGRLQTPLPFTAFLSAGSGDVRGLLLASGWTALAVIAAGFALGRDLTGD</sequence>
<dbReference type="Proteomes" id="UP001219605">
    <property type="component" value="Chromosome"/>
</dbReference>
<feature type="transmembrane region" description="Helical" evidence="1">
    <location>
        <begin position="41"/>
        <end position="57"/>
    </location>
</feature>
<feature type="transmembrane region" description="Helical" evidence="1">
    <location>
        <begin position="78"/>
        <end position="101"/>
    </location>
</feature>
<dbReference type="EMBL" id="CP118615">
    <property type="protein sequence ID" value="WDZ85859.1"/>
    <property type="molecule type" value="Genomic_DNA"/>
</dbReference>
<gene>
    <name evidence="2" type="ORF">PVK37_05335</name>
</gene>
<feature type="transmembrane region" description="Helical" evidence="1">
    <location>
        <begin position="136"/>
        <end position="155"/>
    </location>
</feature>
<feature type="transmembrane region" description="Helical" evidence="1">
    <location>
        <begin position="175"/>
        <end position="194"/>
    </location>
</feature>
<dbReference type="RefSeq" id="WP_275032620.1">
    <property type="nucleotide sequence ID" value="NZ_CP118615.1"/>
</dbReference>
<keyword evidence="3" id="KW-1185">Reference proteome</keyword>
<reference evidence="2 3" key="1">
    <citation type="submission" date="2023-02" db="EMBL/GenBank/DDBJ databases">
        <authorList>
            <person name="Mo P."/>
        </authorList>
    </citation>
    <scope>NUCLEOTIDE SEQUENCE [LARGE SCALE GENOMIC DNA]</scope>
    <source>
        <strain evidence="2 3">HUAS 3</strain>
    </source>
</reference>
<keyword evidence="1" id="KW-0812">Transmembrane</keyword>
<accession>A0ABY7ZVC0</accession>
<evidence type="ECO:0000313" key="3">
    <source>
        <dbReference type="Proteomes" id="UP001219605"/>
    </source>
</evidence>
<feature type="transmembrane region" description="Helical" evidence="1">
    <location>
        <begin position="20"/>
        <end position="35"/>
    </location>
</feature>